<feature type="transmembrane region" description="Helical" evidence="1">
    <location>
        <begin position="187"/>
        <end position="208"/>
    </location>
</feature>
<dbReference type="InterPro" id="IPR010699">
    <property type="entry name" value="DUF1275"/>
</dbReference>
<gene>
    <name evidence="2" type="ORF">GCM10011611_36400</name>
</gene>
<dbReference type="Pfam" id="PF06912">
    <property type="entry name" value="DUF1275"/>
    <property type="match status" value="1"/>
</dbReference>
<comment type="caution">
    <text evidence="2">The sequence shown here is derived from an EMBL/GenBank/DDBJ whole genome shotgun (WGS) entry which is preliminary data.</text>
</comment>
<feature type="transmembrane region" description="Helical" evidence="1">
    <location>
        <begin position="214"/>
        <end position="232"/>
    </location>
</feature>
<keyword evidence="3" id="KW-1185">Reference proteome</keyword>
<feature type="transmembrane region" description="Helical" evidence="1">
    <location>
        <begin position="95"/>
        <end position="116"/>
    </location>
</feature>
<sequence>MRDTWALMRTDDDDRRLAWSLATIAGAVNAAGFYVAGHYTSHMTGTMSLLADALALGEVGEAAIALSVIVTFIAGATVSTLLINQAQRRRPNGAYAFSLLAEAVLLFLGGLVEQIVPEAMRASLLILGLSFTMGLQNAIITRVSNARIRTTHVTGMVTDIGIELGQLLDRRLSPRDDGVAEVDRRKLALHIPTVGGFLLGGVIGVIGYRLIGTLLLPVAGCLLIAIAVPAIARRTTRARVEPAMTEP</sequence>
<organism evidence="2 3">
    <name type="scientific">Aliidongia dinghuensis</name>
    <dbReference type="NCBI Taxonomy" id="1867774"/>
    <lineage>
        <taxon>Bacteria</taxon>
        <taxon>Pseudomonadati</taxon>
        <taxon>Pseudomonadota</taxon>
        <taxon>Alphaproteobacteria</taxon>
        <taxon>Rhodospirillales</taxon>
        <taxon>Dongiaceae</taxon>
        <taxon>Aliidongia</taxon>
    </lineage>
</organism>
<protein>
    <submittedName>
        <fullName evidence="2">DUF1275 family protein</fullName>
    </submittedName>
</protein>
<dbReference type="PANTHER" id="PTHR37314">
    <property type="entry name" value="SLR0142 PROTEIN"/>
    <property type="match status" value="1"/>
</dbReference>
<evidence type="ECO:0000256" key="1">
    <source>
        <dbReference type="SAM" id="Phobius"/>
    </source>
</evidence>
<keyword evidence="1" id="KW-0472">Membrane</keyword>
<dbReference type="EMBL" id="BMJQ01000009">
    <property type="protein sequence ID" value="GGF27083.1"/>
    <property type="molecule type" value="Genomic_DNA"/>
</dbReference>
<dbReference type="Proteomes" id="UP000646365">
    <property type="component" value="Unassembled WGS sequence"/>
</dbReference>
<accession>A0A8J2YV98</accession>
<feature type="transmembrane region" description="Helical" evidence="1">
    <location>
        <begin position="21"/>
        <end position="42"/>
    </location>
</feature>
<evidence type="ECO:0000313" key="2">
    <source>
        <dbReference type="EMBL" id="GGF27083.1"/>
    </source>
</evidence>
<reference evidence="2" key="1">
    <citation type="journal article" date="2014" name="Int. J. Syst. Evol. Microbiol.">
        <title>Complete genome sequence of Corynebacterium casei LMG S-19264T (=DSM 44701T), isolated from a smear-ripened cheese.</title>
        <authorList>
            <consortium name="US DOE Joint Genome Institute (JGI-PGF)"/>
            <person name="Walter F."/>
            <person name="Albersmeier A."/>
            <person name="Kalinowski J."/>
            <person name="Ruckert C."/>
        </authorList>
    </citation>
    <scope>NUCLEOTIDE SEQUENCE</scope>
    <source>
        <strain evidence="2">CGMCC 1.15725</strain>
    </source>
</reference>
<feature type="transmembrane region" description="Helical" evidence="1">
    <location>
        <begin position="122"/>
        <end position="140"/>
    </location>
</feature>
<dbReference type="RefSeq" id="WP_189048314.1">
    <property type="nucleotide sequence ID" value="NZ_BMJQ01000009.1"/>
</dbReference>
<name>A0A8J2YV98_9PROT</name>
<reference evidence="2" key="2">
    <citation type="submission" date="2020-09" db="EMBL/GenBank/DDBJ databases">
        <authorList>
            <person name="Sun Q."/>
            <person name="Zhou Y."/>
        </authorList>
    </citation>
    <scope>NUCLEOTIDE SEQUENCE</scope>
    <source>
        <strain evidence="2">CGMCC 1.15725</strain>
    </source>
</reference>
<keyword evidence="1" id="KW-1133">Transmembrane helix</keyword>
<evidence type="ECO:0000313" key="3">
    <source>
        <dbReference type="Proteomes" id="UP000646365"/>
    </source>
</evidence>
<dbReference type="AlphaFoldDB" id="A0A8J2YV98"/>
<keyword evidence="1" id="KW-0812">Transmembrane</keyword>
<proteinExistence type="predicted"/>
<dbReference type="PANTHER" id="PTHR37314:SF4">
    <property type="entry name" value="UPF0700 TRANSMEMBRANE PROTEIN YOAK"/>
    <property type="match status" value="1"/>
</dbReference>
<feature type="transmembrane region" description="Helical" evidence="1">
    <location>
        <begin position="62"/>
        <end position="83"/>
    </location>
</feature>